<keyword evidence="8" id="KW-1185">Reference proteome</keyword>
<dbReference type="AlphaFoldDB" id="G8BVL7"/>
<evidence type="ECO:0000313" key="7">
    <source>
        <dbReference type="EMBL" id="CCE63945.1"/>
    </source>
</evidence>
<evidence type="ECO:0000256" key="3">
    <source>
        <dbReference type="ARBA" id="ARBA00022884"/>
    </source>
</evidence>
<dbReference type="InterPro" id="IPR052084">
    <property type="entry name" value="SF3B4_spliceosome_assoc"/>
</dbReference>
<dbReference type="RefSeq" id="XP_003686379.1">
    <property type="nucleotide sequence ID" value="XM_003686331.1"/>
</dbReference>
<evidence type="ECO:0000259" key="6">
    <source>
        <dbReference type="PROSITE" id="PS50102"/>
    </source>
</evidence>
<sequence length="220" mass="25147">MNSNNKVWNSNKTVYVGNIDPQVTLDILYELFVQVAPISSIKYPKDKVLQAYQGYAFIDFFTEDDVQYVIKVMNNTVRLYGKLLKVRLSNYALSASTANASNKTETANVEILPVPKVFIKDIDSTTTTETLSSLFKKIGPVLKEPEFFYLSYGKLRCAYLYMKNYDDSDKAIKILNNSLVGNKRVKVDYAFKDNTSKVIKFGEDIDRLLNKEALQRDLIK</sequence>
<dbReference type="OMA" id="IVWELMI"/>
<accession>G8BVL7</accession>
<evidence type="ECO:0000256" key="2">
    <source>
        <dbReference type="ARBA" id="ARBA00022737"/>
    </source>
</evidence>
<evidence type="ECO:0000256" key="5">
    <source>
        <dbReference type="PROSITE-ProRule" id="PRU00176"/>
    </source>
</evidence>
<dbReference type="SUPFAM" id="SSF54928">
    <property type="entry name" value="RNA-binding domain, RBD"/>
    <property type="match status" value="1"/>
</dbReference>
<dbReference type="Pfam" id="PF00076">
    <property type="entry name" value="RRM_1"/>
    <property type="match status" value="2"/>
</dbReference>
<dbReference type="GO" id="GO:0003723">
    <property type="term" value="F:RNA binding"/>
    <property type="evidence" value="ECO:0007669"/>
    <property type="project" value="UniProtKB-UniRule"/>
</dbReference>
<dbReference type="GO" id="GO:0000398">
    <property type="term" value="P:mRNA splicing, via spliceosome"/>
    <property type="evidence" value="ECO:0007669"/>
    <property type="project" value="UniProtKB-ARBA"/>
</dbReference>
<dbReference type="InterPro" id="IPR035979">
    <property type="entry name" value="RBD_domain_sf"/>
</dbReference>
<reference evidence="7 8" key="1">
    <citation type="journal article" date="2011" name="Proc. Natl. Acad. Sci. U.S.A.">
        <title>Evolutionary erosion of yeast sex chromosomes by mating-type switching accidents.</title>
        <authorList>
            <person name="Gordon J.L."/>
            <person name="Armisen D."/>
            <person name="Proux-Wera E."/>
            <person name="Oheigeartaigh S.S."/>
            <person name="Byrne K.P."/>
            <person name="Wolfe K.H."/>
        </authorList>
    </citation>
    <scope>NUCLEOTIDE SEQUENCE [LARGE SCALE GENOMIC DNA]</scope>
    <source>
        <strain evidence="8">ATCC 24235 / CBS 4417 / NBRC 1672 / NRRL Y-8282 / UCD 70-5</strain>
    </source>
</reference>
<dbReference type="FunFam" id="3.30.70.330:FF:000895">
    <property type="entry name" value="Hsh49p"/>
    <property type="match status" value="1"/>
</dbReference>
<dbReference type="GO" id="GO:0048026">
    <property type="term" value="P:positive regulation of mRNA splicing, via spliceosome"/>
    <property type="evidence" value="ECO:0007669"/>
    <property type="project" value="TreeGrafter"/>
</dbReference>
<evidence type="ECO:0000313" key="8">
    <source>
        <dbReference type="Proteomes" id="UP000005666"/>
    </source>
</evidence>
<dbReference type="OrthoDB" id="10259687at2759"/>
<organism evidence="7 8">
    <name type="scientific">Tetrapisispora phaffii (strain ATCC 24235 / CBS 4417 / NBRC 1672 / NRRL Y-8282 / UCD 70-5)</name>
    <name type="common">Yeast</name>
    <name type="synonym">Fabospora phaffii</name>
    <dbReference type="NCBI Taxonomy" id="1071381"/>
    <lineage>
        <taxon>Eukaryota</taxon>
        <taxon>Fungi</taxon>
        <taxon>Dikarya</taxon>
        <taxon>Ascomycota</taxon>
        <taxon>Saccharomycotina</taxon>
        <taxon>Saccharomycetes</taxon>
        <taxon>Saccharomycetales</taxon>
        <taxon>Saccharomycetaceae</taxon>
        <taxon>Tetrapisispora</taxon>
    </lineage>
</organism>
<evidence type="ECO:0000256" key="4">
    <source>
        <dbReference type="ARBA" id="ARBA00023242"/>
    </source>
</evidence>
<dbReference type="PROSITE" id="PS50102">
    <property type="entry name" value="RRM"/>
    <property type="match status" value="2"/>
</dbReference>
<dbReference type="EMBL" id="HE612862">
    <property type="protein sequence ID" value="CCE63945.1"/>
    <property type="molecule type" value="Genomic_DNA"/>
</dbReference>
<evidence type="ECO:0000256" key="1">
    <source>
        <dbReference type="ARBA" id="ARBA00004123"/>
    </source>
</evidence>
<comment type="subcellular location">
    <subcellularLocation>
        <location evidence="1">Nucleus</location>
    </subcellularLocation>
</comment>
<dbReference type="GO" id="GO:0005686">
    <property type="term" value="C:U2 snRNP"/>
    <property type="evidence" value="ECO:0007669"/>
    <property type="project" value="UniProtKB-ARBA"/>
</dbReference>
<dbReference type="SMART" id="SM00360">
    <property type="entry name" value="RRM"/>
    <property type="match status" value="2"/>
</dbReference>
<dbReference type="Gene3D" id="3.30.70.330">
    <property type="match status" value="2"/>
</dbReference>
<dbReference type="PANTHER" id="PTHR48030">
    <property type="entry name" value="SPLICING FACTOR 3B SUBUNIT 4"/>
    <property type="match status" value="1"/>
</dbReference>
<feature type="domain" description="RRM" evidence="6">
    <location>
        <begin position="115"/>
        <end position="192"/>
    </location>
</feature>
<dbReference type="PANTHER" id="PTHR48030:SF3">
    <property type="entry name" value="SPLICING FACTOR 3B SUBUNIT 4"/>
    <property type="match status" value="1"/>
</dbReference>
<dbReference type="GO" id="GO:0071011">
    <property type="term" value="C:precatalytic spliceosome"/>
    <property type="evidence" value="ECO:0007669"/>
    <property type="project" value="TreeGrafter"/>
</dbReference>
<proteinExistence type="predicted"/>
<dbReference type="GO" id="GO:0005730">
    <property type="term" value="C:nucleolus"/>
    <property type="evidence" value="ECO:0007669"/>
    <property type="project" value="TreeGrafter"/>
</dbReference>
<gene>
    <name evidence="7" type="primary">TPHA0G01080</name>
    <name evidence="7" type="ordered locus">TPHA_0G01080</name>
</gene>
<feature type="domain" description="RRM" evidence="6">
    <location>
        <begin position="12"/>
        <end position="91"/>
    </location>
</feature>
<keyword evidence="4" id="KW-0539">Nucleus</keyword>
<dbReference type="HOGENOM" id="CLU_012062_21_2_1"/>
<keyword evidence="3 5" id="KW-0694">RNA-binding</keyword>
<dbReference type="STRING" id="1071381.G8BVL7"/>
<keyword evidence="2" id="KW-0677">Repeat</keyword>
<dbReference type="InterPro" id="IPR012677">
    <property type="entry name" value="Nucleotide-bd_a/b_plait_sf"/>
</dbReference>
<name>G8BVL7_TETPH</name>
<dbReference type="GeneID" id="11535930"/>
<dbReference type="Proteomes" id="UP000005666">
    <property type="component" value="Chromosome 7"/>
</dbReference>
<dbReference type="InterPro" id="IPR000504">
    <property type="entry name" value="RRM_dom"/>
</dbReference>
<dbReference type="eggNOG" id="KOG0131">
    <property type="taxonomic scope" value="Eukaryota"/>
</dbReference>
<protein>
    <recommendedName>
        <fullName evidence="6">RRM domain-containing protein</fullName>
    </recommendedName>
</protein>
<dbReference type="KEGG" id="tpf:TPHA_0G01080"/>